<protein>
    <submittedName>
        <fullName evidence="2 3">Uncharacterized protein</fullName>
    </submittedName>
</protein>
<organism evidence="2">
    <name type="scientific">Physcomitrium patens</name>
    <name type="common">Spreading-leaved earth moss</name>
    <name type="synonym">Physcomitrella patens</name>
    <dbReference type="NCBI Taxonomy" id="3218"/>
    <lineage>
        <taxon>Eukaryota</taxon>
        <taxon>Viridiplantae</taxon>
        <taxon>Streptophyta</taxon>
        <taxon>Embryophyta</taxon>
        <taxon>Bryophyta</taxon>
        <taxon>Bryophytina</taxon>
        <taxon>Bryopsida</taxon>
        <taxon>Funariidae</taxon>
        <taxon>Funariales</taxon>
        <taxon>Funariaceae</taxon>
        <taxon>Physcomitrium</taxon>
    </lineage>
</organism>
<dbReference type="Gramene" id="Pp3c17_23130V3.2">
    <property type="protein sequence ID" value="PAC:32907395.CDS.1"/>
    <property type="gene ID" value="Pp3c17_23130"/>
</dbReference>
<evidence type="ECO:0000313" key="4">
    <source>
        <dbReference type="Proteomes" id="UP000006727"/>
    </source>
</evidence>
<keyword evidence="1" id="KW-0812">Transmembrane</keyword>
<accession>A0A2K1J575</accession>
<dbReference type="EMBL" id="ABEU02000017">
    <property type="protein sequence ID" value="PNR36668.1"/>
    <property type="molecule type" value="Genomic_DNA"/>
</dbReference>
<dbReference type="EnsemblPlants" id="Pp3c17_23130V3.2">
    <property type="protein sequence ID" value="PAC:32907395.CDS.1"/>
    <property type="gene ID" value="Pp3c17_23130"/>
</dbReference>
<dbReference type="InParanoid" id="A0A2K1J575"/>
<feature type="transmembrane region" description="Helical" evidence="1">
    <location>
        <begin position="32"/>
        <end position="54"/>
    </location>
</feature>
<dbReference type="AlphaFoldDB" id="A0A2K1J575"/>
<gene>
    <name evidence="2" type="ORF">PHYPA_022519</name>
</gene>
<reference evidence="2 4" key="1">
    <citation type="journal article" date="2008" name="Science">
        <title>The Physcomitrella genome reveals evolutionary insights into the conquest of land by plants.</title>
        <authorList>
            <person name="Rensing S."/>
            <person name="Lang D."/>
            <person name="Zimmer A."/>
            <person name="Terry A."/>
            <person name="Salamov A."/>
            <person name="Shapiro H."/>
            <person name="Nishiyama T."/>
            <person name="Perroud P.-F."/>
            <person name="Lindquist E."/>
            <person name="Kamisugi Y."/>
            <person name="Tanahashi T."/>
            <person name="Sakakibara K."/>
            <person name="Fujita T."/>
            <person name="Oishi K."/>
            <person name="Shin-I T."/>
            <person name="Kuroki Y."/>
            <person name="Toyoda A."/>
            <person name="Suzuki Y."/>
            <person name="Hashimoto A."/>
            <person name="Yamaguchi K."/>
            <person name="Sugano A."/>
            <person name="Kohara Y."/>
            <person name="Fujiyama A."/>
            <person name="Anterola A."/>
            <person name="Aoki S."/>
            <person name="Ashton N."/>
            <person name="Barbazuk W.B."/>
            <person name="Barker E."/>
            <person name="Bennetzen J."/>
            <person name="Bezanilla M."/>
            <person name="Blankenship R."/>
            <person name="Cho S.H."/>
            <person name="Dutcher S."/>
            <person name="Estelle M."/>
            <person name="Fawcett J.A."/>
            <person name="Gundlach H."/>
            <person name="Hanada K."/>
            <person name="Heyl A."/>
            <person name="Hicks K.A."/>
            <person name="Hugh J."/>
            <person name="Lohr M."/>
            <person name="Mayer K."/>
            <person name="Melkozernov A."/>
            <person name="Murata T."/>
            <person name="Nelson D."/>
            <person name="Pils B."/>
            <person name="Prigge M."/>
            <person name="Reiss B."/>
            <person name="Renner T."/>
            <person name="Rombauts S."/>
            <person name="Rushton P."/>
            <person name="Sanderfoot A."/>
            <person name="Schween G."/>
            <person name="Shiu S.-H."/>
            <person name="Stueber K."/>
            <person name="Theodoulou F.L."/>
            <person name="Tu H."/>
            <person name="Van de Peer Y."/>
            <person name="Verrier P.J."/>
            <person name="Waters E."/>
            <person name="Wood A."/>
            <person name="Yang L."/>
            <person name="Cove D."/>
            <person name="Cuming A."/>
            <person name="Hasebe M."/>
            <person name="Lucas S."/>
            <person name="Mishler D.B."/>
            <person name="Reski R."/>
            <person name="Grigoriev I."/>
            <person name="Quatrano R.S."/>
            <person name="Boore J.L."/>
        </authorList>
    </citation>
    <scope>NUCLEOTIDE SEQUENCE [LARGE SCALE GENOMIC DNA]</scope>
    <source>
        <strain evidence="3 4">cv. Gransden 2004</strain>
    </source>
</reference>
<sequence length="62" mass="7212">MKKLYSMTLLTLCIVNPPLSTMWTCMPYMSMILKLMIMNSLLNFMIILVTKITYKDCLCVIV</sequence>
<evidence type="ECO:0000313" key="3">
    <source>
        <dbReference type="EnsemblPlants" id="PAC:32907394.CDS.1"/>
    </source>
</evidence>
<evidence type="ECO:0000313" key="2">
    <source>
        <dbReference type="EMBL" id="PNR36668.1"/>
    </source>
</evidence>
<reference evidence="3" key="3">
    <citation type="submission" date="2020-12" db="UniProtKB">
        <authorList>
            <consortium name="EnsemblPlants"/>
        </authorList>
    </citation>
    <scope>IDENTIFICATION</scope>
</reference>
<name>A0A2K1J575_PHYPA</name>
<keyword evidence="4" id="KW-1185">Reference proteome</keyword>
<proteinExistence type="predicted"/>
<keyword evidence="1" id="KW-1133">Transmembrane helix</keyword>
<dbReference type="Proteomes" id="UP000006727">
    <property type="component" value="Chromosome 17"/>
</dbReference>
<dbReference type="Gramene" id="Pp3c17_23130V3.1">
    <property type="protein sequence ID" value="PAC:32907394.CDS.1"/>
    <property type="gene ID" value="Pp3c17_23130"/>
</dbReference>
<keyword evidence="1" id="KW-0472">Membrane</keyword>
<reference evidence="2 4" key="2">
    <citation type="journal article" date="2018" name="Plant J.">
        <title>The Physcomitrella patens chromosome-scale assembly reveals moss genome structure and evolution.</title>
        <authorList>
            <person name="Lang D."/>
            <person name="Ullrich K.K."/>
            <person name="Murat F."/>
            <person name="Fuchs J."/>
            <person name="Jenkins J."/>
            <person name="Haas F.B."/>
            <person name="Piednoel M."/>
            <person name="Gundlach H."/>
            <person name="Van Bel M."/>
            <person name="Meyberg R."/>
            <person name="Vives C."/>
            <person name="Morata J."/>
            <person name="Symeonidi A."/>
            <person name="Hiss M."/>
            <person name="Muchero W."/>
            <person name="Kamisugi Y."/>
            <person name="Saleh O."/>
            <person name="Blanc G."/>
            <person name="Decker E.L."/>
            <person name="van Gessel N."/>
            <person name="Grimwood J."/>
            <person name="Hayes R.D."/>
            <person name="Graham S.W."/>
            <person name="Gunter L.E."/>
            <person name="McDaniel S.F."/>
            <person name="Hoernstein S.N.W."/>
            <person name="Larsson A."/>
            <person name="Li F.W."/>
            <person name="Perroud P.F."/>
            <person name="Phillips J."/>
            <person name="Ranjan P."/>
            <person name="Rokshar D.S."/>
            <person name="Rothfels C.J."/>
            <person name="Schneider L."/>
            <person name="Shu S."/>
            <person name="Stevenson D.W."/>
            <person name="Thummler F."/>
            <person name="Tillich M."/>
            <person name="Villarreal Aguilar J.C."/>
            <person name="Widiez T."/>
            <person name="Wong G.K."/>
            <person name="Wymore A."/>
            <person name="Zhang Y."/>
            <person name="Zimmer A.D."/>
            <person name="Quatrano R.S."/>
            <person name="Mayer K.F.X."/>
            <person name="Goodstein D."/>
            <person name="Casacuberta J.M."/>
            <person name="Vandepoele K."/>
            <person name="Reski R."/>
            <person name="Cuming A.C."/>
            <person name="Tuskan G.A."/>
            <person name="Maumus F."/>
            <person name="Salse J."/>
            <person name="Schmutz J."/>
            <person name="Rensing S.A."/>
        </authorList>
    </citation>
    <scope>NUCLEOTIDE SEQUENCE [LARGE SCALE GENOMIC DNA]</scope>
    <source>
        <strain evidence="3 4">cv. Gransden 2004</strain>
    </source>
</reference>
<evidence type="ECO:0000256" key="1">
    <source>
        <dbReference type="SAM" id="Phobius"/>
    </source>
</evidence>
<dbReference type="EnsemblPlants" id="Pp3c17_23130V3.1">
    <property type="protein sequence ID" value="PAC:32907394.CDS.1"/>
    <property type="gene ID" value="Pp3c17_23130"/>
</dbReference>